<dbReference type="Proteomes" id="UP000623461">
    <property type="component" value="Unassembled WGS sequence"/>
</dbReference>
<dbReference type="NCBIfam" id="TIGR01879">
    <property type="entry name" value="hydantase"/>
    <property type="match status" value="1"/>
</dbReference>
<evidence type="ECO:0000256" key="1">
    <source>
        <dbReference type="ARBA" id="ARBA00006153"/>
    </source>
</evidence>
<accession>A0ABQ2I576</accession>
<dbReference type="InterPro" id="IPR002933">
    <property type="entry name" value="Peptidase_M20"/>
</dbReference>
<comment type="similarity">
    <text evidence="1">Belongs to the peptidase M20 family.</text>
</comment>
<sequence length="417" mass="43854">MTTTFDRMWADLEPLGRDAATGGYRRFAWTRTDHDLREWFAAECAARGLDLVEDRAGNQWAWWGDPDTTPGVVIGSHLDSVPDGGAFDGPLGVVSALATVDALREAGVQPDVPLGVVNFVDEEGARFGIACAGSRIITGALDADRARALTDADGVSMAEAWRSAGRDPETLGRDDETVRRIGRFVELHVEQGKALALAPDGGDDLTDPTRAVAIGTDIWPHGRWRVDIPGEANHAGTTRIADRRDAMIGLADVIQAARSYAVGLGCVATVGKVDVVPGGVNAIPSHVTAWLDARGSSEHVVRSLVEAVSSEAARAGATTTEESWTPTTTFDARLVERLHGILPDAPLLGTGAGHDAGILATHGVPSAMLFVRNPTGVSHSPSESASTEDCHHGVTALTAVVTELCTGKDPESMSVAR</sequence>
<gene>
    <name evidence="3" type="ORF">GCM10009721_30030</name>
</gene>
<dbReference type="Pfam" id="PF01546">
    <property type="entry name" value="Peptidase_M20"/>
    <property type="match status" value="1"/>
</dbReference>
<dbReference type="InterPro" id="IPR036264">
    <property type="entry name" value="Bact_exopeptidase_dim_dom"/>
</dbReference>
<protein>
    <submittedName>
        <fullName evidence="3">Zn-dependent hydrolase</fullName>
    </submittedName>
</protein>
<evidence type="ECO:0000256" key="2">
    <source>
        <dbReference type="ARBA" id="ARBA00022801"/>
    </source>
</evidence>
<dbReference type="Gene3D" id="3.40.630.10">
    <property type="entry name" value="Zn peptidases"/>
    <property type="match status" value="1"/>
</dbReference>
<evidence type="ECO:0000313" key="4">
    <source>
        <dbReference type="Proteomes" id="UP000623461"/>
    </source>
</evidence>
<reference evidence="4" key="1">
    <citation type="journal article" date="2019" name="Int. J. Syst. Evol. Microbiol.">
        <title>The Global Catalogue of Microorganisms (GCM) 10K type strain sequencing project: providing services to taxonomists for standard genome sequencing and annotation.</title>
        <authorList>
            <consortium name="The Broad Institute Genomics Platform"/>
            <consortium name="The Broad Institute Genome Sequencing Center for Infectious Disease"/>
            <person name="Wu L."/>
            <person name="Ma J."/>
        </authorList>
    </citation>
    <scope>NUCLEOTIDE SEQUENCE [LARGE SCALE GENOMIC DNA]</scope>
    <source>
        <strain evidence="4">JCM 1365</strain>
    </source>
</reference>
<dbReference type="EMBL" id="BMNZ01000005">
    <property type="protein sequence ID" value="GGN00879.1"/>
    <property type="molecule type" value="Genomic_DNA"/>
</dbReference>
<dbReference type="GO" id="GO:0016787">
    <property type="term" value="F:hydrolase activity"/>
    <property type="evidence" value="ECO:0007669"/>
    <property type="project" value="UniProtKB-KW"/>
</dbReference>
<dbReference type="PANTHER" id="PTHR32494">
    <property type="entry name" value="ALLANTOATE DEIMINASE-RELATED"/>
    <property type="match status" value="1"/>
</dbReference>
<dbReference type="NCBIfam" id="NF006770">
    <property type="entry name" value="PRK09290.1-4"/>
    <property type="match status" value="1"/>
</dbReference>
<dbReference type="SUPFAM" id="SSF53187">
    <property type="entry name" value="Zn-dependent exopeptidases"/>
    <property type="match status" value="1"/>
</dbReference>
<dbReference type="Gene3D" id="3.30.70.360">
    <property type="match status" value="1"/>
</dbReference>
<keyword evidence="2 3" id="KW-0378">Hydrolase</keyword>
<keyword evidence="4" id="KW-1185">Reference proteome</keyword>
<dbReference type="InterPro" id="IPR010158">
    <property type="entry name" value="Amidase_Cbmase"/>
</dbReference>
<dbReference type="PIRSF" id="PIRSF001235">
    <property type="entry name" value="Amidase_carbamoylase"/>
    <property type="match status" value="1"/>
</dbReference>
<evidence type="ECO:0000313" key="3">
    <source>
        <dbReference type="EMBL" id="GGN00879.1"/>
    </source>
</evidence>
<dbReference type="PANTHER" id="PTHR32494:SF5">
    <property type="entry name" value="ALLANTOATE AMIDOHYDROLASE"/>
    <property type="match status" value="1"/>
</dbReference>
<dbReference type="SUPFAM" id="SSF55031">
    <property type="entry name" value="Bacterial exopeptidase dimerisation domain"/>
    <property type="match status" value="1"/>
</dbReference>
<comment type="caution">
    <text evidence="3">The sequence shown here is derived from an EMBL/GenBank/DDBJ whole genome shotgun (WGS) entry which is preliminary data.</text>
</comment>
<proteinExistence type="inferred from homology"/>
<name>A0ABQ2I576_9MICO</name>
<organism evidence="3 4">
    <name type="scientific">Terrabacter tumescens</name>
    <dbReference type="NCBI Taxonomy" id="60443"/>
    <lineage>
        <taxon>Bacteria</taxon>
        <taxon>Bacillati</taxon>
        <taxon>Actinomycetota</taxon>
        <taxon>Actinomycetes</taxon>
        <taxon>Micrococcales</taxon>
        <taxon>Intrasporangiaceae</taxon>
        <taxon>Terrabacter</taxon>
    </lineage>
</organism>